<dbReference type="AlphaFoldDB" id="A0A9P0QNX5"/>
<evidence type="ECO:0000256" key="1">
    <source>
        <dbReference type="SAM" id="SignalP"/>
    </source>
</evidence>
<dbReference type="Gene3D" id="3.40.33.10">
    <property type="entry name" value="CAP"/>
    <property type="match status" value="1"/>
</dbReference>
<dbReference type="InterPro" id="IPR035940">
    <property type="entry name" value="CAP_sf"/>
</dbReference>
<dbReference type="Proteomes" id="UP000837801">
    <property type="component" value="Unassembled WGS sequence"/>
</dbReference>
<dbReference type="PROSITE" id="PS01009">
    <property type="entry name" value="CRISP_1"/>
    <property type="match status" value="1"/>
</dbReference>
<evidence type="ECO:0000313" key="4">
    <source>
        <dbReference type="Proteomes" id="UP000837801"/>
    </source>
</evidence>
<name>A0A9P0QNX5_9ASCO</name>
<organism evidence="3 4">
    <name type="scientific">[Candida] railenensis</name>
    <dbReference type="NCBI Taxonomy" id="45579"/>
    <lineage>
        <taxon>Eukaryota</taxon>
        <taxon>Fungi</taxon>
        <taxon>Dikarya</taxon>
        <taxon>Ascomycota</taxon>
        <taxon>Saccharomycotina</taxon>
        <taxon>Pichiomycetes</taxon>
        <taxon>Debaryomycetaceae</taxon>
        <taxon>Kurtzmaniella</taxon>
    </lineage>
</organism>
<feature type="domain" description="SCP" evidence="2">
    <location>
        <begin position="81"/>
        <end position="205"/>
    </location>
</feature>
<evidence type="ECO:0000313" key="3">
    <source>
        <dbReference type="EMBL" id="CAH2352052.1"/>
    </source>
</evidence>
<dbReference type="PANTHER" id="PTHR10334">
    <property type="entry name" value="CYSTEINE-RICH SECRETORY PROTEIN-RELATED"/>
    <property type="match status" value="1"/>
</dbReference>
<reference evidence="3" key="1">
    <citation type="submission" date="2022-03" db="EMBL/GenBank/DDBJ databases">
        <authorList>
            <person name="Legras J.-L."/>
            <person name="Devillers H."/>
            <person name="Grondin C."/>
        </authorList>
    </citation>
    <scope>NUCLEOTIDE SEQUENCE</scope>
    <source>
        <strain evidence="3">CLIB 1423</strain>
    </source>
</reference>
<dbReference type="InterPro" id="IPR014044">
    <property type="entry name" value="CAP_dom"/>
</dbReference>
<accession>A0A9P0QNX5</accession>
<gene>
    <name evidence="3" type="ORF">CLIB1423_05S04544</name>
</gene>
<dbReference type="SMART" id="SM00198">
    <property type="entry name" value="SCP"/>
    <property type="match status" value="1"/>
</dbReference>
<dbReference type="CDD" id="cd05384">
    <property type="entry name" value="CAP_PRY1-like"/>
    <property type="match status" value="1"/>
</dbReference>
<feature type="chain" id="PRO_5040161616" evidence="1">
    <location>
        <begin position="23"/>
        <end position="215"/>
    </location>
</feature>
<dbReference type="InterPro" id="IPR001283">
    <property type="entry name" value="CRISP-related"/>
</dbReference>
<feature type="signal peptide" evidence="1">
    <location>
        <begin position="1"/>
        <end position="22"/>
    </location>
</feature>
<keyword evidence="4" id="KW-1185">Reference proteome</keyword>
<dbReference type="PROSITE" id="PS01010">
    <property type="entry name" value="CRISP_2"/>
    <property type="match status" value="1"/>
</dbReference>
<proteinExistence type="predicted"/>
<keyword evidence="1" id="KW-0732">Signal</keyword>
<dbReference type="InterPro" id="IPR018244">
    <property type="entry name" value="Allrgn_V5/Tpx1_CS"/>
</dbReference>
<dbReference type="SUPFAM" id="SSF55797">
    <property type="entry name" value="PR-1-like"/>
    <property type="match status" value="1"/>
</dbReference>
<dbReference type="GO" id="GO:0005576">
    <property type="term" value="C:extracellular region"/>
    <property type="evidence" value="ECO:0007669"/>
    <property type="project" value="InterPro"/>
</dbReference>
<dbReference type="Pfam" id="PF00188">
    <property type="entry name" value="CAP"/>
    <property type="match status" value="1"/>
</dbReference>
<dbReference type="OrthoDB" id="337038at2759"/>
<comment type="caution">
    <text evidence="3">The sequence shown here is derived from an EMBL/GenBank/DDBJ whole genome shotgun (WGS) entry which is preliminary data.</text>
</comment>
<dbReference type="PRINTS" id="PR00837">
    <property type="entry name" value="V5TPXLIKE"/>
</dbReference>
<evidence type="ECO:0000259" key="2">
    <source>
        <dbReference type="SMART" id="SM00198"/>
    </source>
</evidence>
<sequence>MIIVTHLEVLTVFIQLLTTTVRHPTESESTSSIFTTSSTSKTFSTDIAITRSSTSATACSIASSSTKVSSSTGTTSVATHSFDSIMLAAHNNFRSLHNAQQVAWNTTLYDYAYSYASKYDCSGDLVHSGGPYGENLAIGYTPNGSVNAWYDEGQSYNYKTQDTYDHFTQVIWNGTSQIGCAYKYCNEVWGKYIICSYYPPGNIIGESSENVFPLV</sequence>
<protein>
    <submittedName>
        <fullName evidence="3">Probable pathogenesis-related protein CaO19.2336</fullName>
    </submittedName>
</protein>
<dbReference type="EMBL" id="CAKXYY010000005">
    <property type="protein sequence ID" value="CAH2352052.1"/>
    <property type="molecule type" value="Genomic_DNA"/>
</dbReference>